<name>A0A292Q577_9PEZI</name>
<feature type="transmembrane region" description="Helical" evidence="2">
    <location>
        <begin position="33"/>
        <end position="57"/>
    </location>
</feature>
<proteinExistence type="predicted"/>
<evidence type="ECO:0000313" key="4">
    <source>
        <dbReference type="Proteomes" id="UP001412239"/>
    </source>
</evidence>
<gene>
    <name evidence="3" type="ORF">GSTUAT00001541001</name>
</gene>
<feature type="compositionally biased region" description="Polar residues" evidence="1">
    <location>
        <begin position="66"/>
        <end position="92"/>
    </location>
</feature>
<protein>
    <submittedName>
        <fullName evidence="3">Uncharacterized protein</fullName>
    </submittedName>
</protein>
<reference evidence="3" key="1">
    <citation type="submission" date="2015-10" db="EMBL/GenBank/DDBJ databases">
        <authorList>
            <person name="Regsiter A."/>
            <person name="william w."/>
        </authorList>
    </citation>
    <scope>NUCLEOTIDE SEQUENCE</scope>
    <source>
        <strain evidence="3">Montdore</strain>
    </source>
</reference>
<feature type="region of interest" description="Disordered" evidence="1">
    <location>
        <begin position="65"/>
        <end position="129"/>
    </location>
</feature>
<dbReference type="AlphaFoldDB" id="A0A292Q577"/>
<keyword evidence="2" id="KW-0472">Membrane</keyword>
<accession>A0A292Q577</accession>
<feature type="transmembrane region" description="Helical" evidence="2">
    <location>
        <begin position="152"/>
        <end position="170"/>
    </location>
</feature>
<keyword evidence="2" id="KW-0812">Transmembrane</keyword>
<keyword evidence="2" id="KW-1133">Transmembrane helix</keyword>
<organism evidence="3 4">
    <name type="scientific">Tuber aestivum</name>
    <name type="common">summer truffle</name>
    <dbReference type="NCBI Taxonomy" id="59557"/>
    <lineage>
        <taxon>Eukaryota</taxon>
        <taxon>Fungi</taxon>
        <taxon>Dikarya</taxon>
        <taxon>Ascomycota</taxon>
        <taxon>Pezizomycotina</taxon>
        <taxon>Pezizomycetes</taxon>
        <taxon>Pezizales</taxon>
        <taxon>Tuberaceae</taxon>
        <taxon>Tuber</taxon>
    </lineage>
</organism>
<dbReference type="Proteomes" id="UP001412239">
    <property type="component" value="Unassembled WGS sequence"/>
</dbReference>
<evidence type="ECO:0000313" key="3">
    <source>
        <dbReference type="EMBL" id="CUS14251.1"/>
    </source>
</evidence>
<dbReference type="EMBL" id="LN890960">
    <property type="protein sequence ID" value="CUS14251.1"/>
    <property type="molecule type" value="Genomic_DNA"/>
</dbReference>
<evidence type="ECO:0000256" key="1">
    <source>
        <dbReference type="SAM" id="MobiDB-lite"/>
    </source>
</evidence>
<keyword evidence="4" id="KW-1185">Reference proteome</keyword>
<sequence>MGPLCFFSEYIASFTARQFHPAHSIQHGTASRACFTVLPTMSPFAFIIAIVAIARFATAYPHGASSAVQLPSPTRNPEKQSASASATPTPNEASLPDSANPIQGLRPALDDAPRDSPVPTRDQGSGSGNIVPTVRDVYDSFSGTWSSGLFKYTIYWLFFLLAILLNLVAVRCSSREIIEIKACWSRKKRNKECPEETQPENPEGAQLVKNSLRETQRVGGEPLAELDAPSAYYCTPPTRLPLATIAKYR</sequence>
<evidence type="ECO:0000256" key="2">
    <source>
        <dbReference type="SAM" id="Phobius"/>
    </source>
</evidence>